<dbReference type="Proteomes" id="UP000006055">
    <property type="component" value="Chromosome"/>
</dbReference>
<dbReference type="InterPro" id="IPR011006">
    <property type="entry name" value="CheY-like_superfamily"/>
</dbReference>
<dbReference type="eggNOG" id="COG5000">
    <property type="taxonomic scope" value="Bacteria"/>
</dbReference>
<keyword evidence="1" id="KW-0597">Phosphoprotein</keyword>
<dbReference type="EMBL" id="CP003360">
    <property type="protein sequence ID" value="AFM25057.1"/>
    <property type="molecule type" value="Genomic_DNA"/>
</dbReference>
<dbReference type="Gene3D" id="3.30.450.20">
    <property type="entry name" value="PAS domain"/>
    <property type="match status" value="1"/>
</dbReference>
<dbReference type="PROSITE" id="PS50110">
    <property type="entry name" value="RESPONSE_REGULATORY"/>
    <property type="match status" value="1"/>
</dbReference>
<dbReference type="InterPro" id="IPR001789">
    <property type="entry name" value="Sig_transdc_resp-reg_receiver"/>
</dbReference>
<sequence>MKSTSVQESLGTDSADESLLSTGSILAIDDDGVTVGILKDLLEMSGYTVFTANEGREGINVFGHTRPDLVITDIQMPHMDGLEVLAKVREIDNTVSVVLLTGHGDLDNALRALRRGAHDFLLKPVNTDILLNTVRRGIDHCRLKRFERNYKRLLEEEVKARTQELARTNDFLKSILDSSTGVSIVLTGFDEQVLFWNRGAERIFGYTEEEMIGNSITKLYPDETVDPETIARLNNIMQNVQGTAHANVRHIAKDGRTLTISLTVTPVVDSNGDLRGILGLGQDVTEQVRLHEELLKSFQRIKKIQGASIFSLAKLAESRDGETGFHLKRIQAYCDALCRRLSKRERYKEVLTPEFIEDLVQCSVLHDIGKVAIPDAILFNPKKFGIDEYELMKQHAMYGGKALEEAAAEADEPDGYLSLAKDVAYYHHERWDGSGYPFGLKGEEIPLAARIVAVIDVYDALITERRYKRSYTHEEARTVIVQGKGTQFDPELVEVFLEIEDEFQRIRDKVSGQDSALELAG</sequence>
<dbReference type="OrthoDB" id="9769359at2"/>
<dbReference type="RefSeq" id="WP_014810200.1">
    <property type="nucleotide sequence ID" value="NC_018025.1"/>
</dbReference>
<dbReference type="Pfam" id="PF00072">
    <property type="entry name" value="Response_reg"/>
    <property type="match status" value="1"/>
</dbReference>
<dbReference type="AlphaFoldDB" id="I4C666"/>
<dbReference type="PROSITE" id="PS51832">
    <property type="entry name" value="HD_GYP"/>
    <property type="match status" value="1"/>
</dbReference>
<dbReference type="PROSITE" id="PS50113">
    <property type="entry name" value="PAC"/>
    <property type="match status" value="1"/>
</dbReference>
<evidence type="ECO:0000256" key="1">
    <source>
        <dbReference type="PROSITE-ProRule" id="PRU00169"/>
    </source>
</evidence>
<evidence type="ECO:0000259" key="4">
    <source>
        <dbReference type="PROSITE" id="PS50113"/>
    </source>
</evidence>
<dbReference type="InterPro" id="IPR052020">
    <property type="entry name" value="Cyclic_di-GMP/3'3'-cGAMP_PDE"/>
</dbReference>
<dbReference type="InterPro" id="IPR001610">
    <property type="entry name" value="PAC"/>
</dbReference>
<feature type="domain" description="HD-GYP" evidence="5">
    <location>
        <begin position="301"/>
        <end position="512"/>
    </location>
</feature>
<evidence type="ECO:0000259" key="5">
    <source>
        <dbReference type="PROSITE" id="PS51832"/>
    </source>
</evidence>
<name>I4C666_DESTA</name>
<evidence type="ECO:0000259" key="3">
    <source>
        <dbReference type="PROSITE" id="PS50112"/>
    </source>
</evidence>
<dbReference type="InterPro" id="IPR000700">
    <property type="entry name" value="PAS-assoc_C"/>
</dbReference>
<accession>I4C666</accession>
<dbReference type="SMART" id="SM00091">
    <property type="entry name" value="PAS"/>
    <property type="match status" value="1"/>
</dbReference>
<dbReference type="InterPro" id="IPR035965">
    <property type="entry name" value="PAS-like_dom_sf"/>
</dbReference>
<dbReference type="SUPFAM" id="SSF109604">
    <property type="entry name" value="HD-domain/PDEase-like"/>
    <property type="match status" value="1"/>
</dbReference>
<dbReference type="CDD" id="cd00130">
    <property type="entry name" value="PAS"/>
    <property type="match status" value="1"/>
</dbReference>
<dbReference type="CDD" id="cd00077">
    <property type="entry name" value="HDc"/>
    <property type="match status" value="1"/>
</dbReference>
<keyword evidence="7" id="KW-1185">Reference proteome</keyword>
<evidence type="ECO:0000313" key="7">
    <source>
        <dbReference type="Proteomes" id="UP000006055"/>
    </source>
</evidence>
<dbReference type="Pfam" id="PF13426">
    <property type="entry name" value="PAS_9"/>
    <property type="match status" value="1"/>
</dbReference>
<feature type="domain" description="Response regulatory" evidence="2">
    <location>
        <begin position="24"/>
        <end position="138"/>
    </location>
</feature>
<dbReference type="SMART" id="SM00086">
    <property type="entry name" value="PAC"/>
    <property type="match status" value="1"/>
</dbReference>
<dbReference type="SUPFAM" id="SSF55785">
    <property type="entry name" value="PYP-like sensor domain (PAS domain)"/>
    <property type="match status" value="1"/>
</dbReference>
<organism evidence="6 7">
    <name type="scientific">Desulfomonile tiedjei (strain ATCC 49306 / DSM 6799 / DCB-1)</name>
    <dbReference type="NCBI Taxonomy" id="706587"/>
    <lineage>
        <taxon>Bacteria</taxon>
        <taxon>Pseudomonadati</taxon>
        <taxon>Thermodesulfobacteriota</taxon>
        <taxon>Desulfomonilia</taxon>
        <taxon>Desulfomonilales</taxon>
        <taxon>Desulfomonilaceae</taxon>
        <taxon>Desulfomonile</taxon>
    </lineage>
</organism>
<dbReference type="HOGENOM" id="CLU_000445_92_10_7"/>
<feature type="domain" description="PAS" evidence="3">
    <location>
        <begin position="168"/>
        <end position="244"/>
    </location>
</feature>
<dbReference type="Pfam" id="PF13487">
    <property type="entry name" value="HD_5"/>
    <property type="match status" value="1"/>
</dbReference>
<dbReference type="KEGG" id="dti:Desti_2373"/>
<dbReference type="STRING" id="706587.Desti_2373"/>
<dbReference type="InterPro" id="IPR003607">
    <property type="entry name" value="HD/PDEase_dom"/>
</dbReference>
<proteinExistence type="predicted"/>
<feature type="modified residue" description="4-aspartylphosphate" evidence="1">
    <location>
        <position position="73"/>
    </location>
</feature>
<dbReference type="PROSITE" id="PS50112">
    <property type="entry name" value="PAS"/>
    <property type="match status" value="1"/>
</dbReference>
<reference evidence="7" key="1">
    <citation type="submission" date="2012-06" db="EMBL/GenBank/DDBJ databases">
        <title>Complete sequence of chromosome of Desulfomonile tiedjei DSM 6799.</title>
        <authorList>
            <person name="Lucas S."/>
            <person name="Copeland A."/>
            <person name="Lapidus A."/>
            <person name="Glavina del Rio T."/>
            <person name="Dalin E."/>
            <person name="Tice H."/>
            <person name="Bruce D."/>
            <person name="Goodwin L."/>
            <person name="Pitluck S."/>
            <person name="Peters L."/>
            <person name="Ovchinnikova G."/>
            <person name="Zeytun A."/>
            <person name="Lu M."/>
            <person name="Kyrpides N."/>
            <person name="Mavromatis K."/>
            <person name="Ivanova N."/>
            <person name="Brettin T."/>
            <person name="Detter J.C."/>
            <person name="Han C."/>
            <person name="Larimer F."/>
            <person name="Land M."/>
            <person name="Hauser L."/>
            <person name="Markowitz V."/>
            <person name="Cheng J.-F."/>
            <person name="Hugenholtz P."/>
            <person name="Woyke T."/>
            <person name="Wu D."/>
            <person name="Spring S."/>
            <person name="Schroeder M."/>
            <person name="Brambilla E."/>
            <person name="Klenk H.-P."/>
            <person name="Eisen J.A."/>
        </authorList>
    </citation>
    <scope>NUCLEOTIDE SEQUENCE [LARGE SCALE GENOMIC DNA]</scope>
    <source>
        <strain evidence="7">ATCC 49306 / DSM 6799 / DCB-1</strain>
    </source>
</reference>
<dbReference type="Gene3D" id="1.10.3210.10">
    <property type="entry name" value="Hypothetical protein af1432"/>
    <property type="match status" value="1"/>
</dbReference>
<dbReference type="SMART" id="SM00448">
    <property type="entry name" value="REC"/>
    <property type="match status" value="1"/>
</dbReference>
<dbReference type="SUPFAM" id="SSF52172">
    <property type="entry name" value="CheY-like"/>
    <property type="match status" value="1"/>
</dbReference>
<dbReference type="InterPro" id="IPR000014">
    <property type="entry name" value="PAS"/>
</dbReference>
<dbReference type="eggNOG" id="COG3437">
    <property type="taxonomic scope" value="Bacteria"/>
</dbReference>
<protein>
    <submittedName>
        <fullName evidence="6">PAS domain S-box</fullName>
    </submittedName>
</protein>
<dbReference type="Gene3D" id="3.40.50.2300">
    <property type="match status" value="1"/>
</dbReference>
<dbReference type="GO" id="GO:0000160">
    <property type="term" value="P:phosphorelay signal transduction system"/>
    <property type="evidence" value="ECO:0007669"/>
    <property type="project" value="InterPro"/>
</dbReference>
<dbReference type="SMART" id="SM00471">
    <property type="entry name" value="HDc"/>
    <property type="match status" value="1"/>
</dbReference>
<gene>
    <name evidence="6" type="ordered locus">Desti_2373</name>
</gene>
<dbReference type="InterPro" id="IPR037522">
    <property type="entry name" value="HD_GYP_dom"/>
</dbReference>
<evidence type="ECO:0000259" key="2">
    <source>
        <dbReference type="PROSITE" id="PS50110"/>
    </source>
</evidence>
<feature type="domain" description="PAC" evidence="4">
    <location>
        <begin position="244"/>
        <end position="296"/>
    </location>
</feature>
<evidence type="ECO:0000313" key="6">
    <source>
        <dbReference type="EMBL" id="AFM25057.1"/>
    </source>
</evidence>
<dbReference type="PANTHER" id="PTHR45228">
    <property type="entry name" value="CYCLIC DI-GMP PHOSPHODIESTERASE TM_0186-RELATED"/>
    <property type="match status" value="1"/>
</dbReference>
<dbReference type="NCBIfam" id="TIGR00229">
    <property type="entry name" value="sensory_box"/>
    <property type="match status" value="1"/>
</dbReference>